<protein>
    <submittedName>
        <fullName evidence="1">Uncharacterized protein</fullName>
    </submittedName>
</protein>
<organism evidence="1">
    <name type="scientific">marine metagenome</name>
    <dbReference type="NCBI Taxonomy" id="408172"/>
    <lineage>
        <taxon>unclassified sequences</taxon>
        <taxon>metagenomes</taxon>
        <taxon>ecological metagenomes</taxon>
    </lineage>
</organism>
<proteinExistence type="predicted"/>
<dbReference type="AlphaFoldDB" id="A0A382QAY4"/>
<feature type="non-terminal residue" evidence="1">
    <location>
        <position position="42"/>
    </location>
</feature>
<gene>
    <name evidence="1" type="ORF">METZ01_LOCUS335577</name>
</gene>
<dbReference type="EMBL" id="UINC01113247">
    <property type="protein sequence ID" value="SVC82723.1"/>
    <property type="molecule type" value="Genomic_DNA"/>
</dbReference>
<sequence length="42" mass="4808">MNKSDTDVEFDIRFIASPNKLEIDNTSIFLAFFNLLELSIVS</sequence>
<accession>A0A382QAY4</accession>
<evidence type="ECO:0000313" key="1">
    <source>
        <dbReference type="EMBL" id="SVC82723.1"/>
    </source>
</evidence>
<name>A0A382QAY4_9ZZZZ</name>
<reference evidence="1" key="1">
    <citation type="submission" date="2018-05" db="EMBL/GenBank/DDBJ databases">
        <authorList>
            <person name="Lanie J.A."/>
            <person name="Ng W.-L."/>
            <person name="Kazmierczak K.M."/>
            <person name="Andrzejewski T.M."/>
            <person name="Davidsen T.M."/>
            <person name="Wayne K.J."/>
            <person name="Tettelin H."/>
            <person name="Glass J.I."/>
            <person name="Rusch D."/>
            <person name="Podicherti R."/>
            <person name="Tsui H.-C.T."/>
            <person name="Winkler M.E."/>
        </authorList>
    </citation>
    <scope>NUCLEOTIDE SEQUENCE</scope>
</reference>